<proteinExistence type="inferred from homology"/>
<dbReference type="PANTHER" id="PTHR31793:SF37">
    <property type="entry name" value="ACYL-COA THIOESTER HYDROLASE YBGC"/>
    <property type="match status" value="1"/>
</dbReference>
<comment type="similarity">
    <text evidence="1">Belongs to the 4-hydroxybenzoyl-CoA thioesterase family.</text>
</comment>
<dbReference type="FunFam" id="3.10.129.10:FF:000004">
    <property type="entry name" value="Tol-pal system-associated acyl-CoA thioesterase"/>
    <property type="match status" value="1"/>
</dbReference>
<dbReference type="KEGG" id="zmm:Zmob_0674"/>
<reference evidence="3 4" key="1">
    <citation type="journal article" date="2011" name="J. Bacteriol.">
        <title>Genome sequence of the ethanol-producing Zymomonas mobilis subsp. mobilis lectotype strain ATCC 10988.</title>
        <authorList>
            <person name="Pappas K.M."/>
            <person name="Kouvelis V.N."/>
            <person name="Saunders E."/>
            <person name="Brettin T.S."/>
            <person name="Bruce D."/>
            <person name="Detter C."/>
            <person name="Balakireva M."/>
            <person name="Han C.S."/>
            <person name="Savvakis G."/>
            <person name="Kyrpides N.C."/>
            <person name="Typas M.A."/>
        </authorList>
    </citation>
    <scope>NUCLEOTIDE SEQUENCE [LARGE SCALE GENOMIC DNA]</scope>
    <source>
        <strain evidence="4">ATCC 10988 / DSM 424 / CCUG 17860 / LMG 404 / NCIMB 8938 / NRRL B-806 / ZM1</strain>
    </source>
</reference>
<dbReference type="HOGENOM" id="CLU_101141_7_0_5"/>
<protein>
    <submittedName>
        <fullName evidence="3">Thioesterase superfamily protein</fullName>
    </submittedName>
</protein>
<dbReference type="Proteomes" id="UP000001494">
    <property type="component" value="Chromosome"/>
</dbReference>
<evidence type="ECO:0000256" key="1">
    <source>
        <dbReference type="ARBA" id="ARBA00005953"/>
    </source>
</evidence>
<dbReference type="CDD" id="cd00586">
    <property type="entry name" value="4HBT"/>
    <property type="match status" value="1"/>
</dbReference>
<dbReference type="AlphaFoldDB" id="A0A0H3FXQ9"/>
<dbReference type="EMBL" id="CP002850">
    <property type="protein sequence ID" value="AEH62516.1"/>
    <property type="molecule type" value="Genomic_DNA"/>
</dbReference>
<evidence type="ECO:0000313" key="3">
    <source>
        <dbReference type="EMBL" id="AEH62516.1"/>
    </source>
</evidence>
<name>A0A0H3FXQ9_ZYMMA</name>
<gene>
    <name evidence="3" type="ordered locus">Zmob_0674</name>
</gene>
<accession>A0A0H3FXQ9</accession>
<dbReference type="Gene3D" id="3.10.129.10">
    <property type="entry name" value="Hotdog Thioesterase"/>
    <property type="match status" value="1"/>
</dbReference>
<evidence type="ECO:0000313" key="4">
    <source>
        <dbReference type="Proteomes" id="UP000001494"/>
    </source>
</evidence>
<dbReference type="InterPro" id="IPR006684">
    <property type="entry name" value="YbgC/YbaW"/>
</dbReference>
<keyword evidence="2" id="KW-0378">Hydrolase</keyword>
<dbReference type="InterPro" id="IPR050563">
    <property type="entry name" value="4-hydroxybenzoyl-CoA_TE"/>
</dbReference>
<dbReference type="eggNOG" id="COG0824">
    <property type="taxonomic scope" value="Bacteria"/>
</dbReference>
<dbReference type="SUPFAM" id="SSF54637">
    <property type="entry name" value="Thioesterase/thiol ester dehydrase-isomerase"/>
    <property type="match status" value="1"/>
</dbReference>
<sequence>MVTEEKTISEDTPVHPVADGLLKGRVHHFPVNIYYEDTDLSGRVYHANYLRFTERARSDLVKILGVNQRQAYQDGIGMFVIHQQKIRYCQPAWLDDRLDIQTEIIRLRAATLQLQQKIFRGAELLTEIESEVAFLSVDGRPCRIPTDWRSLFEALCSPALDRVERK</sequence>
<dbReference type="PANTHER" id="PTHR31793">
    <property type="entry name" value="4-HYDROXYBENZOYL-COA THIOESTERASE FAMILY MEMBER"/>
    <property type="match status" value="1"/>
</dbReference>
<dbReference type="InterPro" id="IPR029069">
    <property type="entry name" value="HotDog_dom_sf"/>
</dbReference>
<dbReference type="PIRSF" id="PIRSF003230">
    <property type="entry name" value="YbgC"/>
    <property type="match status" value="1"/>
</dbReference>
<dbReference type="Pfam" id="PF13279">
    <property type="entry name" value="4HBT_2"/>
    <property type="match status" value="1"/>
</dbReference>
<organism evidence="3 4">
    <name type="scientific">Zymomonas mobilis subsp. mobilis (strain ATCC 10988 / DSM 424 / LMG 404 / NCIMB 8938 / NRRL B-806 / ZM1)</name>
    <dbReference type="NCBI Taxonomy" id="555217"/>
    <lineage>
        <taxon>Bacteria</taxon>
        <taxon>Pseudomonadati</taxon>
        <taxon>Pseudomonadota</taxon>
        <taxon>Alphaproteobacteria</taxon>
        <taxon>Sphingomonadales</taxon>
        <taxon>Zymomonadaceae</taxon>
        <taxon>Zymomonas</taxon>
    </lineage>
</organism>
<dbReference type="NCBIfam" id="TIGR00051">
    <property type="entry name" value="YbgC/FadM family acyl-CoA thioesterase"/>
    <property type="match status" value="1"/>
</dbReference>
<dbReference type="RefSeq" id="WP_011240119.1">
    <property type="nucleotide sequence ID" value="NC_017262.1"/>
</dbReference>
<dbReference type="OrthoDB" id="9808429at2"/>
<evidence type="ECO:0000256" key="2">
    <source>
        <dbReference type="ARBA" id="ARBA00022801"/>
    </source>
</evidence>
<dbReference type="GO" id="GO:0047617">
    <property type="term" value="F:fatty acyl-CoA hydrolase activity"/>
    <property type="evidence" value="ECO:0007669"/>
    <property type="project" value="TreeGrafter"/>
</dbReference>